<dbReference type="AlphaFoldDB" id="J3MGF3"/>
<reference evidence="9" key="2">
    <citation type="submission" date="2013-04" db="UniProtKB">
        <authorList>
            <consortium name="EnsemblPlants"/>
        </authorList>
    </citation>
    <scope>IDENTIFICATION</scope>
</reference>
<dbReference type="Proteomes" id="UP000006038">
    <property type="component" value="Chromosome 6"/>
</dbReference>
<dbReference type="EnsemblPlants" id="OB06G30970.1">
    <property type="protein sequence ID" value="OB06G30970.1"/>
    <property type="gene ID" value="OB06G30970"/>
</dbReference>
<evidence type="ECO:0000256" key="6">
    <source>
        <dbReference type="ARBA" id="ARBA00022989"/>
    </source>
</evidence>
<evidence type="ECO:0000256" key="5">
    <source>
        <dbReference type="ARBA" id="ARBA00022970"/>
    </source>
</evidence>
<comment type="subcellular location">
    <subcellularLocation>
        <location evidence="1">Membrane</location>
        <topology evidence="1">Single-pass membrane protein</topology>
    </subcellularLocation>
</comment>
<feature type="transmembrane region" description="Helical" evidence="8">
    <location>
        <begin position="34"/>
        <end position="58"/>
    </location>
</feature>
<keyword evidence="7 8" id="KW-0472">Membrane</keyword>
<dbReference type="PANTHER" id="PTHR33228">
    <property type="entry name" value="PROTEIN GLUTAMINE DUMPER 4-RELATED"/>
    <property type="match status" value="1"/>
</dbReference>
<evidence type="ECO:0000256" key="1">
    <source>
        <dbReference type="ARBA" id="ARBA00004167"/>
    </source>
</evidence>
<protein>
    <submittedName>
        <fullName evidence="9">Uncharacterized protein</fullName>
    </submittedName>
</protein>
<evidence type="ECO:0000313" key="10">
    <source>
        <dbReference type="Proteomes" id="UP000006038"/>
    </source>
</evidence>
<dbReference type="Gramene" id="OB06G30970.1">
    <property type="protein sequence ID" value="OB06G30970.1"/>
    <property type="gene ID" value="OB06G30970"/>
</dbReference>
<accession>J3MGF3</accession>
<sequence>MRPGAEYFASAPAQAANGTAAAAPHSPWQSPVPYLFGGLAAMLGLIAFALLILACSYWKLSGYLDGGSASGQGGSTAGEAEGEKGAEWVRFPDRFLVTYPAHVYLQTNMAPHYSCQNQATTASHKDSWNHKTVAIFSSQVIHTDVVSSAVPVDSKIPDDLRVLRLWPESDEKTAIFFFAEIAHVFVQVSSGFGLEIRLSCVNRCFRQGVCLDDSIGRRLRRAGCRRRWVVRLAARLHGEMPVADGLAAP</sequence>
<keyword evidence="3" id="KW-0813">Transport</keyword>
<dbReference type="STRING" id="4533.J3MGF3"/>
<keyword evidence="4 8" id="KW-0812">Transmembrane</keyword>
<reference evidence="9" key="1">
    <citation type="journal article" date="2013" name="Nat. Commun.">
        <title>Whole-genome sequencing of Oryza brachyantha reveals mechanisms underlying Oryza genome evolution.</title>
        <authorList>
            <person name="Chen J."/>
            <person name="Huang Q."/>
            <person name="Gao D."/>
            <person name="Wang J."/>
            <person name="Lang Y."/>
            <person name="Liu T."/>
            <person name="Li B."/>
            <person name="Bai Z."/>
            <person name="Luis Goicoechea J."/>
            <person name="Liang C."/>
            <person name="Chen C."/>
            <person name="Zhang W."/>
            <person name="Sun S."/>
            <person name="Liao Y."/>
            <person name="Zhang X."/>
            <person name="Yang L."/>
            <person name="Song C."/>
            <person name="Wang M."/>
            <person name="Shi J."/>
            <person name="Liu G."/>
            <person name="Liu J."/>
            <person name="Zhou H."/>
            <person name="Zhou W."/>
            <person name="Yu Q."/>
            <person name="An N."/>
            <person name="Chen Y."/>
            <person name="Cai Q."/>
            <person name="Wang B."/>
            <person name="Liu B."/>
            <person name="Min J."/>
            <person name="Huang Y."/>
            <person name="Wu H."/>
            <person name="Li Z."/>
            <person name="Zhang Y."/>
            <person name="Yin Y."/>
            <person name="Song W."/>
            <person name="Jiang J."/>
            <person name="Jackson S.A."/>
            <person name="Wing R.A."/>
            <person name="Wang J."/>
            <person name="Chen M."/>
        </authorList>
    </citation>
    <scope>NUCLEOTIDE SEQUENCE [LARGE SCALE GENOMIC DNA]</scope>
    <source>
        <strain evidence="9">cv. IRGC 101232</strain>
    </source>
</reference>
<keyword evidence="10" id="KW-1185">Reference proteome</keyword>
<dbReference type="GO" id="GO:0006865">
    <property type="term" value="P:amino acid transport"/>
    <property type="evidence" value="ECO:0007669"/>
    <property type="project" value="UniProtKB-KW"/>
</dbReference>
<keyword evidence="6 8" id="KW-1133">Transmembrane helix</keyword>
<evidence type="ECO:0000256" key="7">
    <source>
        <dbReference type="ARBA" id="ARBA00023136"/>
    </source>
</evidence>
<dbReference type="GO" id="GO:0080143">
    <property type="term" value="P:regulation of amino acid export"/>
    <property type="evidence" value="ECO:0007669"/>
    <property type="project" value="InterPro"/>
</dbReference>
<evidence type="ECO:0000256" key="8">
    <source>
        <dbReference type="SAM" id="Phobius"/>
    </source>
</evidence>
<dbReference type="GO" id="GO:0016020">
    <property type="term" value="C:membrane"/>
    <property type="evidence" value="ECO:0007669"/>
    <property type="project" value="UniProtKB-SubCell"/>
</dbReference>
<dbReference type="InterPro" id="IPR040359">
    <property type="entry name" value="GDU"/>
</dbReference>
<evidence type="ECO:0000256" key="4">
    <source>
        <dbReference type="ARBA" id="ARBA00022692"/>
    </source>
</evidence>
<organism evidence="9">
    <name type="scientific">Oryza brachyantha</name>
    <name type="common">malo sina</name>
    <dbReference type="NCBI Taxonomy" id="4533"/>
    <lineage>
        <taxon>Eukaryota</taxon>
        <taxon>Viridiplantae</taxon>
        <taxon>Streptophyta</taxon>
        <taxon>Embryophyta</taxon>
        <taxon>Tracheophyta</taxon>
        <taxon>Spermatophyta</taxon>
        <taxon>Magnoliopsida</taxon>
        <taxon>Liliopsida</taxon>
        <taxon>Poales</taxon>
        <taxon>Poaceae</taxon>
        <taxon>BOP clade</taxon>
        <taxon>Oryzoideae</taxon>
        <taxon>Oryzeae</taxon>
        <taxon>Oryzinae</taxon>
        <taxon>Oryza</taxon>
    </lineage>
</organism>
<proteinExistence type="inferred from homology"/>
<dbReference type="PANTHER" id="PTHR33228:SF77">
    <property type="entry name" value="PROTEIN GLUTAMINE DUMPER 2"/>
    <property type="match status" value="1"/>
</dbReference>
<evidence type="ECO:0000256" key="2">
    <source>
        <dbReference type="ARBA" id="ARBA00009977"/>
    </source>
</evidence>
<keyword evidence="5" id="KW-0029">Amino-acid transport</keyword>
<evidence type="ECO:0000256" key="3">
    <source>
        <dbReference type="ARBA" id="ARBA00022448"/>
    </source>
</evidence>
<comment type="similarity">
    <text evidence="2">Belongs to the GLUTAMINE DUMPER 1 (TC 9.B.60) family.</text>
</comment>
<name>J3MGF3_ORYBR</name>
<evidence type="ECO:0000313" key="9">
    <source>
        <dbReference type="EnsemblPlants" id="OB06G30970.1"/>
    </source>
</evidence>
<dbReference type="HOGENOM" id="CLU_1117166_0_0_1"/>